<dbReference type="RefSeq" id="WP_011014612.1">
    <property type="nucleotide sequence ID" value="NC_003450.3"/>
</dbReference>
<dbReference type="GeneID" id="1019727"/>
<accession>Q6M4L1</accession>
<keyword evidence="2" id="KW-1185">Reference proteome</keyword>
<protein>
    <recommendedName>
        <fullName evidence="3">HTH cro/C1-type domain-containing protein</fullName>
    </recommendedName>
</protein>
<proteinExistence type="predicted"/>
<evidence type="ECO:0008006" key="3">
    <source>
        <dbReference type="Google" id="ProtNLM"/>
    </source>
</evidence>
<dbReference type="SMR" id="Q8NPP3"/>
<dbReference type="EMBL" id="BA000036">
    <property type="protein sequence ID" value="BAB99161.1"/>
    <property type="molecule type" value="Genomic_DNA"/>
</dbReference>
<sequence>MIDHKLWFNTVTNNASVREAAGKCDIPIRTLNEQLNRRILPEKTVIALARAYDLSPVDALVRTGHLTEEEAGSREEDASPDSADDYPTWALNSHLDYGILGAFGDIAEEVNSERVNRDNAIEQIRAWLDELPGSLFNNLRSTKTGYIELFETYLD</sequence>
<dbReference type="KEGG" id="cgl:Cgl1768"/>
<dbReference type="Proteomes" id="UP000000582">
    <property type="component" value="Chromosome"/>
</dbReference>
<dbReference type="AlphaFoldDB" id="Q8NPP3"/>
<dbReference type="STRING" id="196627.cg1988"/>
<gene>
    <name evidence="1" type="ordered locus">Cgl1768</name>
</gene>
<dbReference type="OrthoDB" id="5150189at2"/>
<organism evidence="1 2">
    <name type="scientific">Corynebacterium glutamicum (strain ATCC 13032 / DSM 20300 / JCM 1318 / BCRC 11384 / CCUG 27702 / LMG 3730 / NBRC 12168 / NCIMB 10025 / NRRL B-2784 / 534)</name>
    <dbReference type="NCBI Taxonomy" id="196627"/>
    <lineage>
        <taxon>Bacteria</taxon>
        <taxon>Bacillati</taxon>
        <taxon>Actinomycetota</taxon>
        <taxon>Actinomycetes</taxon>
        <taxon>Mycobacteriales</taxon>
        <taxon>Corynebacteriaceae</taxon>
        <taxon>Corynebacterium</taxon>
    </lineage>
</organism>
<name>Q8NPP3_CORGL</name>
<evidence type="ECO:0000313" key="2">
    <source>
        <dbReference type="Proteomes" id="UP000000582"/>
    </source>
</evidence>
<dbReference type="PATRIC" id="fig|196627.13.peg.1718"/>
<dbReference type="eggNOG" id="ENOG5032FSP">
    <property type="taxonomic scope" value="Bacteria"/>
</dbReference>
<dbReference type="KEGG" id="cgb:cg1988"/>
<evidence type="ECO:0000313" key="1">
    <source>
        <dbReference type="EMBL" id="BAB99161.1"/>
    </source>
</evidence>
<reference evidence="2" key="1">
    <citation type="journal article" date="2003" name="Appl. Microbiol. Biotechnol.">
        <title>The Corynebacterium glutamicum genome: features and impacts on biotechnological processes.</title>
        <authorList>
            <person name="Ikeda M."/>
            <person name="Nakagawa S."/>
        </authorList>
    </citation>
    <scope>NUCLEOTIDE SEQUENCE [LARGE SCALE GENOMIC DNA]</scope>
    <source>
        <strain evidence="2">ATCC 13032 / DSM 20300 / BCRC 11384 / JCM 1318 / LMG 3730 / NCIMB 10025</strain>
    </source>
</reference>
<dbReference type="BioCyc" id="CORYNE:G18NG-11360-MONOMER"/>
<accession>Q8NPP3</accession>
<dbReference type="HOGENOM" id="CLU_1692529_0_0_11"/>